<name>A0A1T4S6Q6_9ACTN</name>
<evidence type="ECO:0000256" key="3">
    <source>
        <dbReference type="ARBA" id="ARBA00023163"/>
    </source>
</evidence>
<organism evidence="6 7">
    <name type="scientific">Marinactinospora thermotolerans DSM 45154</name>
    <dbReference type="NCBI Taxonomy" id="1122192"/>
    <lineage>
        <taxon>Bacteria</taxon>
        <taxon>Bacillati</taxon>
        <taxon>Actinomycetota</taxon>
        <taxon>Actinomycetes</taxon>
        <taxon>Streptosporangiales</taxon>
        <taxon>Nocardiopsidaceae</taxon>
        <taxon>Marinactinospora</taxon>
    </lineage>
</organism>
<gene>
    <name evidence="6" type="ORF">SAMN02745673_03265</name>
</gene>
<dbReference type="InterPro" id="IPR001647">
    <property type="entry name" value="HTH_TetR"/>
</dbReference>
<dbReference type="Proteomes" id="UP000190637">
    <property type="component" value="Unassembled WGS sequence"/>
</dbReference>
<dbReference type="RefSeq" id="WP_200813664.1">
    <property type="nucleotide sequence ID" value="NZ_FUWS01000008.1"/>
</dbReference>
<feature type="domain" description="HTH tetR-type" evidence="5">
    <location>
        <begin position="20"/>
        <end position="80"/>
    </location>
</feature>
<proteinExistence type="predicted"/>
<sequence>MYAHEAGTATPRTRRERLREATLTEIKETARHHLAEHGPNGVSLRAVARDMGMTAPGLYRYFSSLDDLMTALRADFFTELSQTVTRAEEGVDRDDVDGRILASLRAFRSWAVTHRAEFALLFASSAPEHPVPHDSAALESGRRFAATFLTLFDRLLEERRFPLPAEEDLPPALVRQLVAFGEQTRFTTPNASIGALRVLTSCWVRLYGLVCMEVFQHLAFSMEAMEPMFEAELRDILTDLGVQYRPPTH</sequence>
<keyword evidence="1" id="KW-0805">Transcription regulation</keyword>
<dbReference type="PANTHER" id="PTHR30055">
    <property type="entry name" value="HTH-TYPE TRANSCRIPTIONAL REGULATOR RUTR"/>
    <property type="match status" value="1"/>
</dbReference>
<dbReference type="Pfam" id="PF00440">
    <property type="entry name" value="TetR_N"/>
    <property type="match status" value="1"/>
</dbReference>
<dbReference type="PROSITE" id="PS50977">
    <property type="entry name" value="HTH_TETR_2"/>
    <property type="match status" value="1"/>
</dbReference>
<dbReference type="Pfam" id="PF13305">
    <property type="entry name" value="TetR_C_33"/>
    <property type="match status" value="1"/>
</dbReference>
<evidence type="ECO:0000313" key="6">
    <source>
        <dbReference type="EMBL" id="SKA23929.1"/>
    </source>
</evidence>
<evidence type="ECO:0000259" key="5">
    <source>
        <dbReference type="PROSITE" id="PS50977"/>
    </source>
</evidence>
<dbReference type="AlphaFoldDB" id="A0A1T4S6Q6"/>
<dbReference type="InterPro" id="IPR050109">
    <property type="entry name" value="HTH-type_TetR-like_transc_reg"/>
</dbReference>
<dbReference type="InterPro" id="IPR025996">
    <property type="entry name" value="MT1864/Rv1816-like_C"/>
</dbReference>
<dbReference type="STRING" id="1122192.SAMN02745673_03265"/>
<feature type="DNA-binding region" description="H-T-H motif" evidence="4">
    <location>
        <begin position="43"/>
        <end position="62"/>
    </location>
</feature>
<keyword evidence="2 4" id="KW-0238">DNA-binding</keyword>
<dbReference type="SUPFAM" id="SSF48498">
    <property type="entry name" value="Tetracyclin repressor-like, C-terminal domain"/>
    <property type="match status" value="1"/>
</dbReference>
<evidence type="ECO:0000256" key="2">
    <source>
        <dbReference type="ARBA" id="ARBA00023125"/>
    </source>
</evidence>
<evidence type="ECO:0000313" key="7">
    <source>
        <dbReference type="Proteomes" id="UP000190637"/>
    </source>
</evidence>
<dbReference type="GO" id="GO:0003700">
    <property type="term" value="F:DNA-binding transcription factor activity"/>
    <property type="evidence" value="ECO:0007669"/>
    <property type="project" value="TreeGrafter"/>
</dbReference>
<dbReference type="InterPro" id="IPR036271">
    <property type="entry name" value="Tet_transcr_reg_TetR-rel_C_sf"/>
</dbReference>
<dbReference type="InterPro" id="IPR009057">
    <property type="entry name" value="Homeodomain-like_sf"/>
</dbReference>
<dbReference type="GO" id="GO:0000976">
    <property type="term" value="F:transcription cis-regulatory region binding"/>
    <property type="evidence" value="ECO:0007669"/>
    <property type="project" value="TreeGrafter"/>
</dbReference>
<keyword evidence="7" id="KW-1185">Reference proteome</keyword>
<protein>
    <submittedName>
        <fullName evidence="6">Transcriptional regulator, TetR family</fullName>
    </submittedName>
</protein>
<dbReference type="PANTHER" id="PTHR30055:SF243">
    <property type="entry name" value="HTH-TYPE TRANSCRIPTIONAL REGULATOR RV1816"/>
    <property type="match status" value="1"/>
</dbReference>
<accession>A0A1T4S6Q6</accession>
<reference evidence="6 7" key="1">
    <citation type="submission" date="2017-02" db="EMBL/GenBank/DDBJ databases">
        <authorList>
            <person name="Peterson S.W."/>
        </authorList>
    </citation>
    <scope>NUCLEOTIDE SEQUENCE [LARGE SCALE GENOMIC DNA]</scope>
    <source>
        <strain evidence="6 7">DSM 45154</strain>
    </source>
</reference>
<keyword evidence="3" id="KW-0804">Transcription</keyword>
<dbReference type="SUPFAM" id="SSF46689">
    <property type="entry name" value="Homeodomain-like"/>
    <property type="match status" value="1"/>
</dbReference>
<dbReference type="Gene3D" id="1.10.357.10">
    <property type="entry name" value="Tetracycline Repressor, domain 2"/>
    <property type="match status" value="1"/>
</dbReference>
<dbReference type="EMBL" id="FUWS01000008">
    <property type="protein sequence ID" value="SKA23929.1"/>
    <property type="molecule type" value="Genomic_DNA"/>
</dbReference>
<evidence type="ECO:0000256" key="1">
    <source>
        <dbReference type="ARBA" id="ARBA00023015"/>
    </source>
</evidence>
<evidence type="ECO:0000256" key="4">
    <source>
        <dbReference type="PROSITE-ProRule" id="PRU00335"/>
    </source>
</evidence>